<name>A0ACB9YPI1_9PEZI</name>
<gene>
    <name evidence="1" type="ORF">F4820DRAFT_452212</name>
</gene>
<evidence type="ECO:0000313" key="1">
    <source>
        <dbReference type="EMBL" id="KAI4861117.1"/>
    </source>
</evidence>
<evidence type="ECO:0000313" key="2">
    <source>
        <dbReference type="Proteomes" id="UP001497700"/>
    </source>
</evidence>
<sequence length="497" mass="56456">MEEGLIAILKAHWVQVTGILVFGYCLGNIIYNLYLHPLAKFPGPLLARATLLWRFKNTMSGRQHRIFQAEHQKYGDVFRVSPNELSFASGQSYRDIYGFPPAGQPHYIKSDFYDVFGSGFKTGCIGSERDPKVHASKKKNLLAAFSPRSLAAQESIIQRCSDAFVAKVGPLSRKSKDGINMVEWFEMSAFDLLGEMAFGESFGCVAEEKHHFWIDLILKHLREIVLVDNLRRFRLLAMLGKWLLPSLAMKVKATHQQYSRDKVQRRLESKSSRQDFFTNIVAKVKRGEVGLEEMTAHASTLIIAGGETTATTLAAALYYVLRSPKVVSKLTNEIRSRYKSYDEIDSISALQLSYLQAVINEALRIHPSGAHGFPRISPGGIVDGHWVPAGAEVYTSTWSVSHDERYFADPDVFKPERWVDPQCKDIKEASQPFSLGYRACIGRSFAFVEMSLVLTKLFFLYDMELVDRDLDWESQSRHWVMWWKAPVRVRARDAPTP</sequence>
<dbReference type="Proteomes" id="UP001497700">
    <property type="component" value="Unassembled WGS sequence"/>
</dbReference>
<dbReference type="EMBL" id="MU393561">
    <property type="protein sequence ID" value="KAI4861117.1"/>
    <property type="molecule type" value="Genomic_DNA"/>
</dbReference>
<organism evidence="1 2">
    <name type="scientific">Hypoxylon rubiginosum</name>
    <dbReference type="NCBI Taxonomy" id="110542"/>
    <lineage>
        <taxon>Eukaryota</taxon>
        <taxon>Fungi</taxon>
        <taxon>Dikarya</taxon>
        <taxon>Ascomycota</taxon>
        <taxon>Pezizomycotina</taxon>
        <taxon>Sordariomycetes</taxon>
        <taxon>Xylariomycetidae</taxon>
        <taxon>Xylariales</taxon>
        <taxon>Hypoxylaceae</taxon>
        <taxon>Hypoxylon</taxon>
    </lineage>
</organism>
<proteinExistence type="predicted"/>
<keyword evidence="2" id="KW-1185">Reference proteome</keyword>
<reference evidence="1 2" key="1">
    <citation type="journal article" date="2022" name="New Phytol.">
        <title>Ecological generalism drives hyperdiversity of secondary metabolite gene clusters in xylarialean endophytes.</title>
        <authorList>
            <person name="Franco M.E.E."/>
            <person name="Wisecaver J.H."/>
            <person name="Arnold A.E."/>
            <person name="Ju Y.M."/>
            <person name="Slot J.C."/>
            <person name="Ahrendt S."/>
            <person name="Moore L.P."/>
            <person name="Eastman K.E."/>
            <person name="Scott K."/>
            <person name="Konkel Z."/>
            <person name="Mondo S.J."/>
            <person name="Kuo A."/>
            <person name="Hayes R.D."/>
            <person name="Haridas S."/>
            <person name="Andreopoulos B."/>
            <person name="Riley R."/>
            <person name="LaButti K."/>
            <person name="Pangilinan J."/>
            <person name="Lipzen A."/>
            <person name="Amirebrahimi M."/>
            <person name="Yan J."/>
            <person name="Adam C."/>
            <person name="Keymanesh K."/>
            <person name="Ng V."/>
            <person name="Louie K."/>
            <person name="Northen T."/>
            <person name="Drula E."/>
            <person name="Henrissat B."/>
            <person name="Hsieh H.M."/>
            <person name="Youens-Clark K."/>
            <person name="Lutzoni F."/>
            <person name="Miadlikowska J."/>
            <person name="Eastwood D.C."/>
            <person name="Hamelin R.C."/>
            <person name="Grigoriev I.V."/>
            <person name="U'Ren J.M."/>
        </authorList>
    </citation>
    <scope>NUCLEOTIDE SEQUENCE [LARGE SCALE GENOMIC DNA]</scope>
    <source>
        <strain evidence="1 2">CBS 119005</strain>
    </source>
</reference>
<comment type="caution">
    <text evidence="1">The sequence shown here is derived from an EMBL/GenBank/DDBJ whole genome shotgun (WGS) entry which is preliminary data.</text>
</comment>
<protein>
    <submittedName>
        <fullName evidence="1">Cytochrome P450</fullName>
    </submittedName>
</protein>
<accession>A0ACB9YPI1</accession>